<protein>
    <submittedName>
        <fullName evidence="11">Klotho beta</fullName>
    </submittedName>
</protein>
<dbReference type="OrthoDB" id="65569at2759"/>
<feature type="transmembrane region" description="Helical" evidence="9">
    <location>
        <begin position="984"/>
        <end position="1006"/>
    </location>
</feature>
<dbReference type="Ensembl" id="ENSKMAT00000013309.1">
    <property type="protein sequence ID" value="ENSKMAP00000013107.1"/>
    <property type="gene ID" value="ENSKMAG00000009845.1"/>
</dbReference>
<dbReference type="PANTHER" id="PTHR10353">
    <property type="entry name" value="GLYCOSYL HYDROLASE"/>
    <property type="match status" value="1"/>
</dbReference>
<dbReference type="PANTHER" id="PTHR10353:SF68">
    <property type="entry name" value="BETA-KLOTHO"/>
    <property type="match status" value="1"/>
</dbReference>
<dbReference type="Gene3D" id="3.20.20.80">
    <property type="entry name" value="Glycosidases"/>
    <property type="match status" value="2"/>
</dbReference>
<proteinExistence type="inferred from homology"/>
<keyword evidence="6 9" id="KW-0472">Membrane</keyword>
<dbReference type="Pfam" id="PF00232">
    <property type="entry name" value="Glyco_hydro_1"/>
    <property type="match status" value="3"/>
</dbReference>
<dbReference type="KEGG" id="kmr:108242318"/>
<reference evidence="11" key="2">
    <citation type="submission" date="2025-09" db="UniProtKB">
        <authorList>
            <consortium name="Ensembl"/>
        </authorList>
    </citation>
    <scope>IDENTIFICATION</scope>
</reference>
<dbReference type="InterPro" id="IPR017853">
    <property type="entry name" value="GH"/>
</dbReference>
<evidence type="ECO:0000256" key="1">
    <source>
        <dbReference type="ARBA" id="ARBA00004162"/>
    </source>
</evidence>
<keyword evidence="10" id="KW-0732">Signal</keyword>
<evidence type="ECO:0000256" key="2">
    <source>
        <dbReference type="ARBA" id="ARBA00022475"/>
    </source>
</evidence>
<sequence>MLNHPSHPVLLSLSLLLLVLLWNQVASSPGEGSSIWQQPKPSPFIKNQSFLHDDFPPGFLWGSGTSASQTEGAWNQDGKGVSIWDSFTHSSVRGQNTGANADVASDSYNRWEEDVEALEYLGVRSYSFSLSWPRLFPDGNATGEPNAAAVEHYSCLIERILEKKIEPVVTLYHWDLPQALQEKYGGWKNATLVGLFEEYAAFCFRAFGGRVKYWLTMHNPYLVAVQGYGTGVHAPGETGGLSGSLIVAHNLIKAHAKAWQTYNSHFRPTQKGKVSIVLGSHWVEPQKGQATSASVPLCQQSIEAVLGWFANPIFGEGDYPVSLKLKHTDLMPTFTPEEKLWVQKTADFFALSFGPNNVRLGRNIVHNGQTLTPDLRRLLSWIKLEYGNLNVLVAEGSWYSDASVGREDTVAIYLMKRFINQVLQAIKLDGVKVFGYSAWSLVDGFEWNYGYSIRRGLFYIDFNQPNRTRIPKTTAQYYRQIITDNGFPSDESSIEVKGHFPCKFHWGIADSTMQVRFFPFSPQFTDPHVYSWNLTGDGSLRLIPGVKLHTRPVQCTDYLAIQNHLRLFASTGATHYSFALNWSLILPQGDRSVVNTEALRYYRCFLMELKKLDLEAVVVMYFPTHRAPNLGLPEPVQASGGWLTNNAVEAFQEYAALCYQELGTWVRYWITINEPNRLIDIYPNATERHQAAHNLLLAHAKAWRLYEREYSKRKALISLALHADWAKPANPFLKSHTLAAERFLLFEIGRFLDPLLGSGYQEEQREGKYPPEMMAYLEERARIMGLPESPLPTFTDAERKELRGALSFIALSHFTTRLVSPLPPTQATFQKEHAPDHDCSILTDPSWPSSSLGQALVPWGLRKMLNWVSQRYGRTLPIIVTGSGTDDPAPAEDKFRQHYLKSYLQEALKAYHLDRVNLQGFYVWKLQDRHSPLFGLFTSTQHRPKAKASVAAFNKIITLGGFPANNETQPCSADEWIYRNKVKLVFGACVLTTAAVMAALVFVFASRRNRRRTRRRQRSRLNWR</sequence>
<dbReference type="GO" id="GO:0005886">
    <property type="term" value="C:plasma membrane"/>
    <property type="evidence" value="ECO:0007669"/>
    <property type="project" value="UniProtKB-SubCell"/>
</dbReference>
<dbReference type="GeneID" id="108242318"/>
<dbReference type="FunFam" id="3.20.20.80:FF:000062">
    <property type="entry name" value="Klotho"/>
    <property type="match status" value="1"/>
</dbReference>
<evidence type="ECO:0000313" key="12">
    <source>
        <dbReference type="Proteomes" id="UP000264800"/>
    </source>
</evidence>
<keyword evidence="2" id="KW-1003">Cell membrane</keyword>
<evidence type="ECO:0000313" key="11">
    <source>
        <dbReference type="Ensembl" id="ENSKMAP00000013107.1"/>
    </source>
</evidence>
<name>A0A3Q3FJI4_KRYMA</name>
<dbReference type="CTD" id="152831"/>
<evidence type="ECO:0000256" key="5">
    <source>
        <dbReference type="ARBA" id="ARBA00022989"/>
    </source>
</evidence>
<evidence type="ECO:0000256" key="3">
    <source>
        <dbReference type="ARBA" id="ARBA00022692"/>
    </source>
</evidence>
<dbReference type="STRING" id="37003.ENSKMAP00000013107"/>
<keyword evidence="5 9" id="KW-1133">Transmembrane helix</keyword>
<evidence type="ECO:0000256" key="10">
    <source>
        <dbReference type="SAM" id="SignalP"/>
    </source>
</evidence>
<dbReference type="SUPFAM" id="SSF51445">
    <property type="entry name" value="(Trans)glycosidases"/>
    <property type="match status" value="2"/>
</dbReference>
<dbReference type="FunFam" id="3.20.20.80:FF:000042">
    <property type="entry name" value="Klotho"/>
    <property type="match status" value="1"/>
</dbReference>
<accession>A0A3Q3FJI4</accession>
<dbReference type="GeneTree" id="ENSGT00940000157489"/>
<dbReference type="AlphaFoldDB" id="A0A3Q3FJI4"/>
<organism evidence="11 12">
    <name type="scientific">Kryptolebias marmoratus</name>
    <name type="common">Mangrove killifish</name>
    <name type="synonym">Rivulus marmoratus</name>
    <dbReference type="NCBI Taxonomy" id="37003"/>
    <lineage>
        <taxon>Eukaryota</taxon>
        <taxon>Metazoa</taxon>
        <taxon>Chordata</taxon>
        <taxon>Craniata</taxon>
        <taxon>Vertebrata</taxon>
        <taxon>Euteleostomi</taxon>
        <taxon>Actinopterygii</taxon>
        <taxon>Neopterygii</taxon>
        <taxon>Teleostei</taxon>
        <taxon>Neoteleostei</taxon>
        <taxon>Acanthomorphata</taxon>
        <taxon>Ovalentaria</taxon>
        <taxon>Atherinomorphae</taxon>
        <taxon>Cyprinodontiformes</taxon>
        <taxon>Rivulidae</taxon>
        <taxon>Kryptolebias</taxon>
    </lineage>
</organism>
<dbReference type="RefSeq" id="XP_017282588.1">
    <property type="nucleotide sequence ID" value="XM_017427099.3"/>
</dbReference>
<feature type="chain" id="PRO_5018763521" evidence="10">
    <location>
        <begin position="28"/>
        <end position="1024"/>
    </location>
</feature>
<feature type="signal peptide" evidence="10">
    <location>
        <begin position="1"/>
        <end position="27"/>
    </location>
</feature>
<keyword evidence="4" id="KW-0677">Repeat</keyword>
<dbReference type="Proteomes" id="UP000264800">
    <property type="component" value="Unplaced"/>
</dbReference>
<keyword evidence="3 9" id="KW-0812">Transmembrane</keyword>
<evidence type="ECO:0000256" key="4">
    <source>
        <dbReference type="ARBA" id="ARBA00022737"/>
    </source>
</evidence>
<comment type="similarity">
    <text evidence="8">Belongs to the glycosyl hydrolase 1 family. Klotho subfamily.</text>
</comment>
<dbReference type="InterPro" id="IPR001360">
    <property type="entry name" value="Glyco_hydro_1"/>
</dbReference>
<dbReference type="GO" id="GO:0004553">
    <property type="term" value="F:hydrolase activity, hydrolyzing O-glycosyl compounds"/>
    <property type="evidence" value="ECO:0007669"/>
    <property type="project" value="InterPro"/>
</dbReference>
<dbReference type="OMA" id="RRKFWKA"/>
<keyword evidence="12" id="KW-1185">Reference proteome</keyword>
<evidence type="ECO:0000256" key="7">
    <source>
        <dbReference type="ARBA" id="ARBA00023180"/>
    </source>
</evidence>
<evidence type="ECO:0000256" key="9">
    <source>
        <dbReference type="SAM" id="Phobius"/>
    </source>
</evidence>
<comment type="subcellular location">
    <subcellularLocation>
        <location evidence="1">Cell membrane</location>
        <topology evidence="1">Single-pass membrane protein</topology>
    </subcellularLocation>
</comment>
<dbReference type="PRINTS" id="PR00131">
    <property type="entry name" value="GLHYDRLASE1"/>
</dbReference>
<evidence type="ECO:0000256" key="8">
    <source>
        <dbReference type="ARBA" id="ARBA00060858"/>
    </source>
</evidence>
<reference evidence="11" key="1">
    <citation type="submission" date="2025-08" db="UniProtKB">
        <authorList>
            <consortium name="Ensembl"/>
        </authorList>
    </citation>
    <scope>IDENTIFICATION</scope>
</reference>
<evidence type="ECO:0000256" key="6">
    <source>
        <dbReference type="ARBA" id="ARBA00023136"/>
    </source>
</evidence>
<dbReference type="GO" id="GO:0005975">
    <property type="term" value="P:carbohydrate metabolic process"/>
    <property type="evidence" value="ECO:0007669"/>
    <property type="project" value="InterPro"/>
</dbReference>
<keyword evidence="7" id="KW-0325">Glycoprotein</keyword>